<evidence type="ECO:0000313" key="2">
    <source>
        <dbReference type="EMBL" id="MCP1676471.1"/>
    </source>
</evidence>
<reference evidence="2" key="1">
    <citation type="submission" date="2022-03" db="EMBL/GenBank/DDBJ databases">
        <title>Genomic Encyclopedia of Type Strains, Phase III (KMG-III): the genomes of soil and plant-associated and newly described type strains.</title>
        <authorList>
            <person name="Whitman W."/>
        </authorList>
    </citation>
    <scope>NUCLEOTIDE SEQUENCE</scope>
    <source>
        <strain evidence="2">ANL 6-2</strain>
    </source>
</reference>
<proteinExistence type="predicted"/>
<evidence type="ECO:0000313" key="3">
    <source>
        <dbReference type="Proteomes" id="UP001205843"/>
    </source>
</evidence>
<dbReference type="RefSeq" id="WP_253482689.1">
    <property type="nucleotide sequence ID" value="NZ_JALJXV010000009.1"/>
</dbReference>
<dbReference type="InterPro" id="IPR036928">
    <property type="entry name" value="AS_sf"/>
</dbReference>
<dbReference type="EC" id="3.5.1.4" evidence="2"/>
<dbReference type="NCBIfam" id="NF006169">
    <property type="entry name" value="PRK08310.1"/>
    <property type="match status" value="1"/>
</dbReference>
<evidence type="ECO:0000259" key="1">
    <source>
        <dbReference type="Pfam" id="PF01425"/>
    </source>
</evidence>
<dbReference type="SUPFAM" id="SSF75304">
    <property type="entry name" value="Amidase signature (AS) enzymes"/>
    <property type="match status" value="1"/>
</dbReference>
<dbReference type="AlphaFoldDB" id="A0AAE3G608"/>
<name>A0AAE3G608_9GAMM</name>
<gene>
    <name evidence="2" type="ORF">J2T57_003632</name>
</gene>
<keyword evidence="3" id="KW-1185">Reference proteome</keyword>
<protein>
    <submittedName>
        <fullName evidence="2">Amidase</fullName>
        <ecNumber evidence="2">3.5.1.4</ecNumber>
    </submittedName>
</protein>
<dbReference type="GO" id="GO:0004040">
    <property type="term" value="F:amidase activity"/>
    <property type="evidence" value="ECO:0007669"/>
    <property type="project" value="UniProtKB-EC"/>
</dbReference>
<dbReference type="Pfam" id="PF01425">
    <property type="entry name" value="Amidase"/>
    <property type="match status" value="1"/>
</dbReference>
<keyword evidence="2" id="KW-0378">Hydrolase</keyword>
<dbReference type="EMBL" id="JALJXV010000009">
    <property type="protein sequence ID" value="MCP1676471.1"/>
    <property type="molecule type" value="Genomic_DNA"/>
</dbReference>
<accession>A0AAE3G608</accession>
<dbReference type="PANTHER" id="PTHR46310">
    <property type="entry name" value="AMIDASE 1"/>
    <property type="match status" value="1"/>
</dbReference>
<sequence length="398" mass="41814">MSTRLLRDDTVNAFISTDAMPAKGKGSLSGLRFGVKDLYDVAGQATAFGSPVWLRTHPVATTTASCVQALLDAGAEMVGKTHTDELAYSLAGRNHHYGAPVNTRAPGRNTGGSSSGSVSAVAAGLVDFALGSDTGGSVRIPASLCGVYGIRTTQDRIAMDGAAPLAPSFDTCGWFADDAAIMSRVGAALLGDDERKLTPTRLWLPSDVLDLLRPAVREALMAAAGTIAQRLGLPLVHDEIGTVEGGLAGWAELFRRQQGWEAWQAHGDWITEHKPEMGPDVGERFRIASTITEEDYALARAGRDRVRAYLAEQLKGGAVLLLPGAPDVALRFEATAEEVQDFRVRAMRITCIAGCGGLPQVVMPWMQIDGCPVGIGFAAAAGTDCALLALAQRVGNSA</sequence>
<dbReference type="Proteomes" id="UP001205843">
    <property type="component" value="Unassembled WGS sequence"/>
</dbReference>
<feature type="domain" description="Amidase" evidence="1">
    <location>
        <begin position="22"/>
        <end position="201"/>
    </location>
</feature>
<dbReference type="PANTHER" id="PTHR46310:SF7">
    <property type="entry name" value="AMIDASE 1"/>
    <property type="match status" value="1"/>
</dbReference>
<dbReference type="InterPro" id="IPR023631">
    <property type="entry name" value="Amidase_dom"/>
</dbReference>
<comment type="caution">
    <text evidence="2">The sequence shown here is derived from an EMBL/GenBank/DDBJ whole genome shotgun (WGS) entry which is preliminary data.</text>
</comment>
<organism evidence="2 3">
    <name type="scientific">Natronocella acetinitrilica</name>
    <dbReference type="NCBI Taxonomy" id="414046"/>
    <lineage>
        <taxon>Bacteria</taxon>
        <taxon>Pseudomonadati</taxon>
        <taxon>Pseudomonadota</taxon>
        <taxon>Gammaproteobacteria</taxon>
        <taxon>Chromatiales</taxon>
        <taxon>Ectothiorhodospiraceae</taxon>
        <taxon>Natronocella</taxon>
    </lineage>
</organism>
<dbReference type="Gene3D" id="3.90.1300.10">
    <property type="entry name" value="Amidase signature (AS) domain"/>
    <property type="match status" value="1"/>
</dbReference>